<proteinExistence type="inferred from homology"/>
<evidence type="ECO:0000313" key="2">
    <source>
        <dbReference type="EMBL" id="SNC72547.1"/>
    </source>
</evidence>
<dbReference type="Proteomes" id="UP000197215">
    <property type="component" value="Unassembled WGS sequence"/>
</dbReference>
<dbReference type="InterPro" id="IPR007607">
    <property type="entry name" value="BacA/B"/>
</dbReference>
<organism evidence="2 3">
    <name type="scientific">Polynucleobacter victoriensis</name>
    <dbReference type="NCBI Taxonomy" id="2049319"/>
    <lineage>
        <taxon>Bacteria</taxon>
        <taxon>Pseudomonadati</taxon>
        <taxon>Pseudomonadota</taxon>
        <taxon>Betaproteobacteria</taxon>
        <taxon>Burkholderiales</taxon>
        <taxon>Burkholderiaceae</taxon>
        <taxon>Polynucleobacter</taxon>
    </lineage>
</organism>
<dbReference type="PANTHER" id="PTHR35024:SF4">
    <property type="entry name" value="POLYMER-FORMING CYTOSKELETAL PROTEIN"/>
    <property type="match status" value="1"/>
</dbReference>
<name>A0A212U2R1_9BURK</name>
<accession>A0A212U2R1</accession>
<sequence>MADNNQNGCLTVGEGVKLTGTFVVPDIASISGTIEGELTAREILVGSTGVLKGKVTAEVVDVRGEIHDNLSAKKSLFIRSTGKVIGTVQYAEIEIEKGGDLQGNLLKSDSGYSAS</sequence>
<gene>
    <name evidence="2" type="ORF">SAMN06295916_1643</name>
</gene>
<dbReference type="AlphaFoldDB" id="A0A212U2R1"/>
<dbReference type="RefSeq" id="WP_088813564.1">
    <property type="nucleotide sequence ID" value="NZ_FYEX01000002.1"/>
</dbReference>
<dbReference type="OrthoDB" id="9179856at2"/>
<dbReference type="EMBL" id="FYEX01000002">
    <property type="protein sequence ID" value="SNC72547.1"/>
    <property type="molecule type" value="Genomic_DNA"/>
</dbReference>
<evidence type="ECO:0000256" key="1">
    <source>
        <dbReference type="ARBA" id="ARBA00044755"/>
    </source>
</evidence>
<reference evidence="2 3" key="1">
    <citation type="submission" date="2017-06" db="EMBL/GenBank/DDBJ databases">
        <authorList>
            <person name="Kim H.J."/>
            <person name="Triplett B.A."/>
        </authorList>
    </citation>
    <scope>NUCLEOTIDE SEQUENCE [LARGE SCALE GENOMIC DNA]</scope>
    <source>
        <strain evidence="2 3">MWH-VicM1</strain>
    </source>
</reference>
<protein>
    <submittedName>
        <fullName evidence="2">Polymer-forming protein</fullName>
    </submittedName>
</protein>
<dbReference type="PANTHER" id="PTHR35024">
    <property type="entry name" value="HYPOTHETICAL CYTOSOLIC PROTEIN"/>
    <property type="match status" value="1"/>
</dbReference>
<keyword evidence="3" id="KW-1185">Reference proteome</keyword>
<dbReference type="Pfam" id="PF04519">
    <property type="entry name" value="Bactofilin"/>
    <property type="match status" value="1"/>
</dbReference>
<comment type="similarity">
    <text evidence="1">Belongs to the bactofilin family.</text>
</comment>
<evidence type="ECO:0000313" key="3">
    <source>
        <dbReference type="Proteomes" id="UP000197215"/>
    </source>
</evidence>